<accession>A0A0P7D9U9</accession>
<evidence type="ECO:0000313" key="1">
    <source>
        <dbReference type="EMBL" id="POG11718.1"/>
    </source>
</evidence>
<reference evidence="1 2" key="2">
    <citation type="submission" date="2018-03" db="EMBL/GenBank/DDBJ databases">
        <title>Draft genome of Pseudomonas putida strain KH-21-114.</title>
        <authorList>
            <person name="Yoshizawa S."/>
            <person name="Khan N.H."/>
            <person name="Nishimura M."/>
            <person name="Chiura H.X."/>
            <person name="Ogura Y."/>
            <person name="Hayashi T."/>
            <person name="Kogure K."/>
        </authorList>
    </citation>
    <scope>NUCLEOTIDE SEQUENCE [LARGE SCALE GENOMIC DNA]</scope>
    <source>
        <strain evidence="1 2">KH-21-114</strain>
    </source>
</reference>
<dbReference type="Proteomes" id="UP000237230">
    <property type="component" value="Unassembled WGS sequence"/>
</dbReference>
<protein>
    <submittedName>
        <fullName evidence="1">Integrating conjugative element membrane protein</fullName>
    </submittedName>
</protein>
<comment type="caution">
    <text evidence="1">The sequence shown here is derived from an EMBL/GenBank/DDBJ whole genome shotgun (WGS) entry which is preliminary data.</text>
</comment>
<proteinExistence type="predicted"/>
<dbReference type="AlphaFoldDB" id="A0A0P7D9U9"/>
<dbReference type="NCBIfam" id="TIGR03745">
    <property type="entry name" value="conj_TIGR03745"/>
    <property type="match status" value="1"/>
</dbReference>
<name>A0A0P7D9U9_PSEPU</name>
<evidence type="ECO:0000313" key="2">
    <source>
        <dbReference type="Proteomes" id="UP000237230"/>
    </source>
</evidence>
<dbReference type="OrthoDB" id="5784566at2"/>
<dbReference type="EMBL" id="MINH01000016">
    <property type="protein sequence ID" value="POG11718.1"/>
    <property type="molecule type" value="Genomic_DNA"/>
</dbReference>
<gene>
    <name evidence="1" type="ORF">BGP84_00075</name>
</gene>
<dbReference type="InterPro" id="IPR021356">
    <property type="entry name" value="Integr_conj_element_PFL4702"/>
</dbReference>
<dbReference type="Pfam" id="PF11190">
    <property type="entry name" value="DUF2976"/>
    <property type="match status" value="1"/>
</dbReference>
<sequence>MSIRTITKSLTGAAALIMGLHPIIAAAALPGAQAPTRGEGTSWLQTIQNYGYDGFMLIGLFLLGAMMVGVASHAYGVYHDIHEGKKKWRDLGLTAVVGICLIGVGIFMVTKATGVL</sequence>
<reference evidence="1 2" key="1">
    <citation type="submission" date="2016-08" db="EMBL/GenBank/DDBJ databases">
        <authorList>
            <person name="Seilhamer J.J."/>
        </authorList>
    </citation>
    <scope>NUCLEOTIDE SEQUENCE [LARGE SCALE GENOMIC DNA]</scope>
    <source>
        <strain evidence="1 2">KH-21-114</strain>
    </source>
</reference>
<organism evidence="1 2">
    <name type="scientific">Pseudomonas putida</name>
    <name type="common">Arthrobacter siderocapsulatus</name>
    <dbReference type="NCBI Taxonomy" id="303"/>
    <lineage>
        <taxon>Bacteria</taxon>
        <taxon>Pseudomonadati</taxon>
        <taxon>Pseudomonadota</taxon>
        <taxon>Gammaproteobacteria</taxon>
        <taxon>Pseudomonadales</taxon>
        <taxon>Pseudomonadaceae</taxon>
        <taxon>Pseudomonas</taxon>
    </lineage>
</organism>